<dbReference type="PROSITE" id="PS51296">
    <property type="entry name" value="RIESKE"/>
    <property type="match status" value="1"/>
</dbReference>
<dbReference type="eggNOG" id="COG2146">
    <property type="taxonomic scope" value="Bacteria"/>
</dbReference>
<evidence type="ECO:0000256" key="3">
    <source>
        <dbReference type="ARBA" id="ARBA00023004"/>
    </source>
</evidence>
<sequence>MGWVSVCKANYVKPDSPFSAQAEGKSIGIYLVNGEYFAMEDICPHANALLSQGFMDGETVECPLHGALFDVRTGHCLREPGDRDLDTYPVRINGDQIEVNLSIDLQG</sequence>
<feature type="domain" description="Rieske" evidence="5">
    <location>
        <begin position="4"/>
        <end position="99"/>
    </location>
</feature>
<accession>A0A0T9TUT8</accession>
<protein>
    <submittedName>
        <fullName evidence="6">Putative Rieske protein</fullName>
    </submittedName>
</protein>
<dbReference type="RefSeq" id="WP_004703488.1">
    <property type="nucleotide sequence ID" value="NZ_CABHPY010000149.1"/>
</dbReference>
<evidence type="ECO:0000256" key="1">
    <source>
        <dbReference type="ARBA" id="ARBA00022714"/>
    </source>
</evidence>
<keyword evidence="1" id="KW-0001">2Fe-2S</keyword>
<reference evidence="6 7" key="1">
    <citation type="submission" date="2015-03" db="EMBL/GenBank/DDBJ databases">
        <authorList>
            <person name="Murphy D."/>
        </authorList>
    </citation>
    <scope>NUCLEOTIDE SEQUENCE [LARGE SCALE GENOMIC DNA]</scope>
    <source>
        <strain evidence="6 7">IP06005</strain>
    </source>
</reference>
<dbReference type="STRING" id="1453495.AT01_1739"/>
<dbReference type="CDD" id="cd03528">
    <property type="entry name" value="Rieske_RO_ferredoxin"/>
    <property type="match status" value="1"/>
</dbReference>
<dbReference type="Pfam" id="PF00355">
    <property type="entry name" value="Rieske"/>
    <property type="match status" value="1"/>
</dbReference>
<evidence type="ECO:0000259" key="5">
    <source>
        <dbReference type="PROSITE" id="PS51296"/>
    </source>
</evidence>
<evidence type="ECO:0000313" key="7">
    <source>
        <dbReference type="Proteomes" id="UP000041595"/>
    </source>
</evidence>
<evidence type="ECO:0000256" key="4">
    <source>
        <dbReference type="ARBA" id="ARBA00023014"/>
    </source>
</evidence>
<dbReference type="Proteomes" id="UP000041595">
    <property type="component" value="Unassembled WGS sequence"/>
</dbReference>
<keyword evidence="2" id="KW-0479">Metal-binding</keyword>
<evidence type="ECO:0000256" key="2">
    <source>
        <dbReference type="ARBA" id="ARBA00022723"/>
    </source>
</evidence>
<dbReference type="SUPFAM" id="SSF50022">
    <property type="entry name" value="ISP domain"/>
    <property type="match status" value="1"/>
</dbReference>
<dbReference type="EMBL" id="CQEJ01000008">
    <property type="protein sequence ID" value="CNL02785.1"/>
    <property type="molecule type" value="Genomic_DNA"/>
</dbReference>
<dbReference type="AlphaFoldDB" id="A0A0T9TUT8"/>
<dbReference type="GO" id="GO:0046872">
    <property type="term" value="F:metal ion binding"/>
    <property type="evidence" value="ECO:0007669"/>
    <property type="project" value="UniProtKB-KW"/>
</dbReference>
<dbReference type="Gene3D" id="2.102.10.10">
    <property type="entry name" value="Rieske [2Fe-2S] iron-sulphur domain"/>
    <property type="match status" value="1"/>
</dbReference>
<dbReference type="PANTHER" id="PTHR21496:SF23">
    <property type="entry name" value="3-PHENYLPROPIONATE_CINNAMIC ACID DIOXYGENASE FERREDOXIN SUBUNIT"/>
    <property type="match status" value="1"/>
</dbReference>
<dbReference type="GO" id="GO:0051537">
    <property type="term" value="F:2 iron, 2 sulfur cluster binding"/>
    <property type="evidence" value="ECO:0007669"/>
    <property type="project" value="UniProtKB-KW"/>
</dbReference>
<dbReference type="InterPro" id="IPR036922">
    <property type="entry name" value="Rieske_2Fe-2S_sf"/>
</dbReference>
<dbReference type="PANTHER" id="PTHR21496">
    <property type="entry name" value="FERREDOXIN-RELATED"/>
    <property type="match status" value="1"/>
</dbReference>
<dbReference type="InterPro" id="IPR017941">
    <property type="entry name" value="Rieske_2Fe-2S"/>
</dbReference>
<gene>
    <name evidence="6" type="primary">ndoA</name>
    <name evidence="6" type="ORF">ERS137965_01827</name>
</gene>
<organism evidence="6 7">
    <name type="scientific">Yersinia aldovae</name>
    <dbReference type="NCBI Taxonomy" id="29483"/>
    <lineage>
        <taxon>Bacteria</taxon>
        <taxon>Pseudomonadati</taxon>
        <taxon>Pseudomonadota</taxon>
        <taxon>Gammaproteobacteria</taxon>
        <taxon>Enterobacterales</taxon>
        <taxon>Yersiniaceae</taxon>
        <taxon>Yersinia</taxon>
    </lineage>
</organism>
<evidence type="ECO:0000313" key="6">
    <source>
        <dbReference type="EMBL" id="CNL02785.1"/>
    </source>
</evidence>
<proteinExistence type="predicted"/>
<keyword evidence="3" id="KW-0408">Iron</keyword>
<keyword evidence="4" id="KW-0411">Iron-sulfur</keyword>
<name>A0A0T9TUT8_YERAL</name>